<protein>
    <submittedName>
        <fullName evidence="4">Piwi-domain-containing protein</fullName>
    </submittedName>
</protein>
<dbReference type="PROSITE" id="PS50822">
    <property type="entry name" value="PIWI"/>
    <property type="match status" value="1"/>
</dbReference>
<dbReference type="AlphaFoldDB" id="A0A4Y7TPQ9"/>
<sequence length="919" mass="102868">MSRYQQQQQQGPPRHPQQQHRGGPTAAQVTTNCFEITRLPARTFYMYDAFKPDIPKSAWRKRAELVHHLRSRVTPEPFHPIFLYDGGAIGFAHPTAAQALGGFRSFPVRLRDNGVPAPDARNVTLIEFKRTAGSPITSTEINEVVIQGQDSPRRSSLVNFMQLVVRHSFNNMHANNGKAYFPQKPELIRATCSGLELRKGIFHSVRPAIGRMLIVVDTTVAAFWKSDQLITTVMAVVKTNDVRFVERLCKSDRDLNKLKRFLRGVFIREKKGGRIGPRRSIKGFHRDGAYYEFENDDGMSITIADHYRRVHSLILNYPKLPGVILREGDKLEIVPMETCTIEPDQLFKKVLPDEATRDMVSTATLRPQQKLDAITRAAGDYGAADGLFHAEMEVKNQPMRVNATVLNSAQNPDVARGQWNLLKQRFFKTTTTRDSKCHWAVLNMGASMLSGKDPVENLVIEFMDCANNLGLNLERPSAREVLDPAAGPVKMTEVWSLPHAPLSIRKHGIEAFKKMMNNRMFFIFCILDKEAADARATLKNWGDVQRGVLTQCVRVTKLNFRSKNAASQYFNNVALKVNARLGGENSRVVGPQTYRYLTEQNVPTMIVGADVSHPAPGIRKPSVTSLVYNHDQFATQYTAVTRLQDPRLEVITDLKDMMKDAMQDLMMNVARQPIKNIVFFRDGVSEGEYEKIREVEIGAINGNLSASTVLMFSHSCAEAIHELWTTIPNLANPEKATGKPPSKPKLSFIVVGKRHHTLMFPASQGSGVDDGKTGNCKAGVVVNSEITQPTIGDFYLLSHSAIIGTSRSSHYIILQDDVFNNQGTDALQELSFALCHNYAKATRSVSIPAPVYCPSTKLINLWAQTPILLAAETLSISLLVTSNLFAQATWARWRRQMRRSTSMRGRKNSETTTLTPGDR</sequence>
<keyword evidence="5" id="KW-1185">Reference proteome</keyword>
<dbReference type="InterPro" id="IPR003100">
    <property type="entry name" value="PAZ_dom"/>
</dbReference>
<name>A0A4Y7TPQ9_COPMI</name>
<dbReference type="STRING" id="71717.A0A4Y7TPQ9"/>
<dbReference type="InterPro" id="IPR036085">
    <property type="entry name" value="PAZ_dom_sf"/>
</dbReference>
<dbReference type="SMART" id="SM01163">
    <property type="entry name" value="DUF1785"/>
    <property type="match status" value="1"/>
</dbReference>
<dbReference type="CDD" id="cd02846">
    <property type="entry name" value="PAZ_argonaute_like"/>
    <property type="match status" value="1"/>
</dbReference>
<feature type="region of interest" description="Disordered" evidence="1">
    <location>
        <begin position="1"/>
        <end position="26"/>
    </location>
</feature>
<dbReference type="GO" id="GO:0003723">
    <property type="term" value="F:RNA binding"/>
    <property type="evidence" value="ECO:0007669"/>
    <property type="project" value="InterPro"/>
</dbReference>
<dbReference type="InterPro" id="IPR036397">
    <property type="entry name" value="RNaseH_sf"/>
</dbReference>
<organism evidence="4 5">
    <name type="scientific">Coprinellus micaceus</name>
    <name type="common">Glistening ink-cap mushroom</name>
    <name type="synonym">Coprinus micaceus</name>
    <dbReference type="NCBI Taxonomy" id="71717"/>
    <lineage>
        <taxon>Eukaryota</taxon>
        <taxon>Fungi</taxon>
        <taxon>Dikarya</taxon>
        <taxon>Basidiomycota</taxon>
        <taxon>Agaricomycotina</taxon>
        <taxon>Agaricomycetes</taxon>
        <taxon>Agaricomycetidae</taxon>
        <taxon>Agaricales</taxon>
        <taxon>Agaricineae</taxon>
        <taxon>Psathyrellaceae</taxon>
        <taxon>Coprinellus</taxon>
    </lineage>
</organism>
<evidence type="ECO:0000256" key="1">
    <source>
        <dbReference type="SAM" id="MobiDB-lite"/>
    </source>
</evidence>
<dbReference type="EMBL" id="QPFP01000006">
    <property type="protein sequence ID" value="TEB35951.1"/>
    <property type="molecule type" value="Genomic_DNA"/>
</dbReference>
<dbReference type="InterPro" id="IPR014811">
    <property type="entry name" value="ArgoL1"/>
</dbReference>
<evidence type="ECO:0000313" key="4">
    <source>
        <dbReference type="EMBL" id="TEB35951.1"/>
    </source>
</evidence>
<dbReference type="OrthoDB" id="10252740at2759"/>
<dbReference type="SMART" id="SM00950">
    <property type="entry name" value="Piwi"/>
    <property type="match status" value="1"/>
</dbReference>
<reference evidence="4 5" key="1">
    <citation type="journal article" date="2019" name="Nat. Ecol. Evol.">
        <title>Megaphylogeny resolves global patterns of mushroom evolution.</title>
        <authorList>
            <person name="Varga T."/>
            <person name="Krizsan K."/>
            <person name="Foldi C."/>
            <person name="Dima B."/>
            <person name="Sanchez-Garcia M."/>
            <person name="Sanchez-Ramirez S."/>
            <person name="Szollosi G.J."/>
            <person name="Szarkandi J.G."/>
            <person name="Papp V."/>
            <person name="Albert L."/>
            <person name="Andreopoulos W."/>
            <person name="Angelini C."/>
            <person name="Antonin V."/>
            <person name="Barry K.W."/>
            <person name="Bougher N.L."/>
            <person name="Buchanan P."/>
            <person name="Buyck B."/>
            <person name="Bense V."/>
            <person name="Catcheside P."/>
            <person name="Chovatia M."/>
            <person name="Cooper J."/>
            <person name="Damon W."/>
            <person name="Desjardin D."/>
            <person name="Finy P."/>
            <person name="Geml J."/>
            <person name="Haridas S."/>
            <person name="Hughes K."/>
            <person name="Justo A."/>
            <person name="Karasinski D."/>
            <person name="Kautmanova I."/>
            <person name="Kiss B."/>
            <person name="Kocsube S."/>
            <person name="Kotiranta H."/>
            <person name="LaButti K.M."/>
            <person name="Lechner B.E."/>
            <person name="Liimatainen K."/>
            <person name="Lipzen A."/>
            <person name="Lukacs Z."/>
            <person name="Mihaltcheva S."/>
            <person name="Morgado L.N."/>
            <person name="Niskanen T."/>
            <person name="Noordeloos M.E."/>
            <person name="Ohm R.A."/>
            <person name="Ortiz-Santana B."/>
            <person name="Ovrebo C."/>
            <person name="Racz N."/>
            <person name="Riley R."/>
            <person name="Savchenko A."/>
            <person name="Shiryaev A."/>
            <person name="Soop K."/>
            <person name="Spirin V."/>
            <person name="Szebenyi C."/>
            <person name="Tomsovsky M."/>
            <person name="Tulloss R.E."/>
            <person name="Uehling J."/>
            <person name="Grigoriev I.V."/>
            <person name="Vagvolgyi C."/>
            <person name="Papp T."/>
            <person name="Martin F.M."/>
            <person name="Miettinen O."/>
            <person name="Hibbett D.S."/>
            <person name="Nagy L.G."/>
        </authorList>
    </citation>
    <scope>NUCLEOTIDE SEQUENCE [LARGE SCALE GENOMIC DNA]</scope>
    <source>
        <strain evidence="4 5">FP101781</strain>
    </source>
</reference>
<feature type="compositionally biased region" description="Polar residues" evidence="1">
    <location>
        <begin position="910"/>
        <end position="919"/>
    </location>
</feature>
<feature type="domain" description="PAZ" evidence="2">
    <location>
        <begin position="240"/>
        <end position="343"/>
    </location>
</feature>
<proteinExistence type="predicted"/>
<dbReference type="Pfam" id="PF02171">
    <property type="entry name" value="Piwi"/>
    <property type="match status" value="2"/>
</dbReference>
<dbReference type="SUPFAM" id="SSF101690">
    <property type="entry name" value="PAZ domain"/>
    <property type="match status" value="1"/>
</dbReference>
<accession>A0A4Y7TPQ9</accession>
<dbReference type="Pfam" id="PF02170">
    <property type="entry name" value="PAZ"/>
    <property type="match status" value="1"/>
</dbReference>
<comment type="caution">
    <text evidence="4">The sequence shown here is derived from an EMBL/GenBank/DDBJ whole genome shotgun (WGS) entry which is preliminary data.</text>
</comment>
<dbReference type="Gene3D" id="3.40.50.2300">
    <property type="match status" value="1"/>
</dbReference>
<dbReference type="PANTHER" id="PTHR22891">
    <property type="entry name" value="EUKARYOTIC TRANSLATION INITIATION FACTOR 2C"/>
    <property type="match status" value="1"/>
</dbReference>
<evidence type="ECO:0000313" key="5">
    <source>
        <dbReference type="Proteomes" id="UP000298030"/>
    </source>
</evidence>
<feature type="compositionally biased region" description="Low complexity" evidence="1">
    <location>
        <begin position="1"/>
        <end position="12"/>
    </location>
</feature>
<dbReference type="PROSITE" id="PS50821">
    <property type="entry name" value="PAZ"/>
    <property type="match status" value="1"/>
</dbReference>
<dbReference type="Gene3D" id="2.170.260.10">
    <property type="entry name" value="paz domain"/>
    <property type="match status" value="1"/>
</dbReference>
<dbReference type="SUPFAM" id="SSF53098">
    <property type="entry name" value="Ribonuclease H-like"/>
    <property type="match status" value="1"/>
</dbReference>
<dbReference type="Pfam" id="PF08699">
    <property type="entry name" value="ArgoL1"/>
    <property type="match status" value="1"/>
</dbReference>
<evidence type="ECO:0000259" key="3">
    <source>
        <dbReference type="PROSITE" id="PS50822"/>
    </source>
</evidence>
<feature type="domain" description="Piwi" evidence="3">
    <location>
        <begin position="522"/>
        <end position="852"/>
    </location>
</feature>
<evidence type="ECO:0000259" key="2">
    <source>
        <dbReference type="PROSITE" id="PS50821"/>
    </source>
</evidence>
<dbReference type="Proteomes" id="UP000298030">
    <property type="component" value="Unassembled WGS sequence"/>
</dbReference>
<dbReference type="Gene3D" id="3.30.420.10">
    <property type="entry name" value="Ribonuclease H-like superfamily/Ribonuclease H"/>
    <property type="match status" value="1"/>
</dbReference>
<feature type="region of interest" description="Disordered" evidence="1">
    <location>
        <begin position="897"/>
        <end position="919"/>
    </location>
</feature>
<dbReference type="InterPro" id="IPR003165">
    <property type="entry name" value="Piwi"/>
</dbReference>
<dbReference type="InterPro" id="IPR012337">
    <property type="entry name" value="RNaseH-like_sf"/>
</dbReference>
<gene>
    <name evidence="4" type="ORF">FA13DRAFT_1706295</name>
</gene>